<organism evidence="2 3">
    <name type="scientific">Tieghemiomyces parasiticus</name>
    <dbReference type="NCBI Taxonomy" id="78921"/>
    <lineage>
        <taxon>Eukaryota</taxon>
        <taxon>Fungi</taxon>
        <taxon>Fungi incertae sedis</taxon>
        <taxon>Zoopagomycota</taxon>
        <taxon>Kickxellomycotina</taxon>
        <taxon>Dimargaritomycetes</taxon>
        <taxon>Dimargaritales</taxon>
        <taxon>Dimargaritaceae</taxon>
        <taxon>Tieghemiomyces</taxon>
    </lineage>
</organism>
<feature type="compositionally biased region" description="Basic and acidic residues" evidence="1">
    <location>
        <begin position="428"/>
        <end position="442"/>
    </location>
</feature>
<dbReference type="GO" id="GO:0003779">
    <property type="term" value="F:actin binding"/>
    <property type="evidence" value="ECO:0007669"/>
    <property type="project" value="TreeGrafter"/>
</dbReference>
<comment type="caution">
    <text evidence="2">The sequence shown here is derived from an EMBL/GenBank/DDBJ whole genome shotgun (WGS) entry which is preliminary data.</text>
</comment>
<accession>A0A9W7ZMB8</accession>
<feature type="region of interest" description="Disordered" evidence="1">
    <location>
        <begin position="493"/>
        <end position="521"/>
    </location>
</feature>
<gene>
    <name evidence="2" type="ORF">IWQ60_012375</name>
</gene>
<dbReference type="OrthoDB" id="5563016at2759"/>
<feature type="compositionally biased region" description="Polar residues" evidence="1">
    <location>
        <begin position="157"/>
        <end position="168"/>
    </location>
</feature>
<name>A0A9W7ZMB8_9FUNG</name>
<feature type="compositionally biased region" description="Polar residues" evidence="1">
    <location>
        <begin position="446"/>
        <end position="456"/>
    </location>
</feature>
<evidence type="ECO:0000313" key="2">
    <source>
        <dbReference type="EMBL" id="KAJ1904904.1"/>
    </source>
</evidence>
<sequence>MVPVDSAHPAPRILAKSPSMSSIGYGAHTDQRTNTGFWRGLLRLKLKKQGESDAELSEDSAPGTPTSLVSPQLPCSPESAGGPDHLLDVGRANPNFPTAVGRRTTFSKRVRRVFSSSSIARPPPTPNTATGSVAPPLAFTPKPIARTHSTPDARLSATPSYYQSSHPSSLGVGNRARIDYTAPVAPLNQGKPHPSGPGGAPLPSLDLYHIQAQLEGAVPPVLSPQTPTQGAHQPLYFTGVAAPPPAPLTMTPPPAAARRIFRKPLLSFHKDHLGLPAPMTNMPLPTPPPRSYSMEPQFNLNLDASFLQSTVANPTAPVAHRHPGINLPVIPETGPIIAGASIPALAGRPPIVRPVPIGLVHPSLPSPGASPVPSLTTHASPAVPRHLLNTPPGSPADQFHVQRSLGESGSSPLAMHNATTLPDGSLGQDKDSVSAKNEEQKRLVTINDTASGPSEDTSTRDTARLTPPPSPPHHPSMANTKTRIPEVVAPLPARLSFTPPDGLEDTQMPTTNESSELDTSMADDDSGFVSAVSSLDVAEAKSCPAPFFADSVVSENLESVYTSATSSAEVSRSASPILPPSILKTYSAYDDTPTNTDALVSPSLSSSSLSASFDQQQAQEPRRKHSLRFAETVLIYETFDPTLYDRRGDAMMRLTPEIAFQIKSELNHFKMYELEVHEDSRQYTHFIP</sequence>
<feature type="region of interest" description="Disordered" evidence="1">
    <location>
        <begin position="1"/>
        <end position="29"/>
    </location>
</feature>
<reference evidence="2" key="1">
    <citation type="submission" date="2022-07" db="EMBL/GenBank/DDBJ databases">
        <title>Phylogenomic reconstructions and comparative analyses of Kickxellomycotina fungi.</title>
        <authorList>
            <person name="Reynolds N.K."/>
            <person name="Stajich J.E."/>
            <person name="Barry K."/>
            <person name="Grigoriev I.V."/>
            <person name="Crous P."/>
            <person name="Smith M.E."/>
        </authorList>
    </citation>
    <scope>NUCLEOTIDE SEQUENCE</scope>
    <source>
        <strain evidence="2">RSA 861</strain>
    </source>
</reference>
<evidence type="ECO:0000313" key="3">
    <source>
        <dbReference type="Proteomes" id="UP001150569"/>
    </source>
</evidence>
<feature type="region of interest" description="Disordered" evidence="1">
    <location>
        <begin position="114"/>
        <end position="174"/>
    </location>
</feature>
<dbReference type="AlphaFoldDB" id="A0A9W7ZMB8"/>
<dbReference type="PANTHER" id="PTHR12751:SF18">
    <property type="entry name" value="PHOSPHATASE AND ACTIN REGULATOR 1"/>
    <property type="match status" value="1"/>
</dbReference>
<evidence type="ECO:0000256" key="1">
    <source>
        <dbReference type="SAM" id="MobiDB-lite"/>
    </source>
</evidence>
<dbReference type="PANTHER" id="PTHR12751">
    <property type="entry name" value="PHOSPHATASE AND ACTIN REGULATOR PHACTR"/>
    <property type="match status" value="1"/>
</dbReference>
<protein>
    <submittedName>
        <fullName evidence="2">Uncharacterized protein</fullName>
    </submittedName>
</protein>
<feature type="compositionally biased region" description="Polar residues" evidence="1">
    <location>
        <begin position="405"/>
        <end position="422"/>
    </location>
</feature>
<feature type="region of interest" description="Disordered" evidence="1">
    <location>
        <begin position="367"/>
        <end position="479"/>
    </location>
</feature>
<dbReference type="GO" id="GO:0030036">
    <property type="term" value="P:actin cytoskeleton organization"/>
    <property type="evidence" value="ECO:0007669"/>
    <property type="project" value="TreeGrafter"/>
</dbReference>
<keyword evidence="3" id="KW-1185">Reference proteome</keyword>
<proteinExistence type="predicted"/>
<dbReference type="Proteomes" id="UP001150569">
    <property type="component" value="Unassembled WGS sequence"/>
</dbReference>
<feature type="compositionally biased region" description="Polar residues" evidence="1">
    <location>
        <begin position="507"/>
        <end position="518"/>
    </location>
</feature>
<feature type="region of interest" description="Disordered" evidence="1">
    <location>
        <begin position="49"/>
        <end position="100"/>
    </location>
</feature>
<dbReference type="EMBL" id="JANBPT010001835">
    <property type="protein sequence ID" value="KAJ1904904.1"/>
    <property type="molecule type" value="Genomic_DNA"/>
</dbReference>